<reference evidence="2 3" key="1">
    <citation type="submission" date="2006-09" db="EMBL/GenBank/DDBJ databases">
        <authorList>
            <person name="Emerson D."/>
            <person name="Ferriera S."/>
            <person name="Johnson J."/>
            <person name="Kravitz S."/>
            <person name="Halpern A."/>
            <person name="Remington K."/>
            <person name="Beeson K."/>
            <person name="Tran B."/>
            <person name="Rogers Y.-H."/>
            <person name="Friedman R."/>
            <person name="Venter J.C."/>
        </authorList>
    </citation>
    <scope>NUCLEOTIDE SEQUENCE [LARGE SCALE GENOMIC DNA]</scope>
    <source>
        <strain evidence="2 3">PV-1</strain>
    </source>
</reference>
<dbReference type="STRING" id="314344.AL013_12395"/>
<proteinExistence type="inferred from homology"/>
<dbReference type="Proteomes" id="UP000005297">
    <property type="component" value="Unassembled WGS sequence"/>
</dbReference>
<comment type="caution">
    <text evidence="2">The sequence shown here is derived from an EMBL/GenBank/DDBJ whole genome shotgun (WGS) entry which is preliminary data.</text>
</comment>
<dbReference type="GO" id="GO:0015562">
    <property type="term" value="F:efflux transmembrane transporter activity"/>
    <property type="evidence" value="ECO:0007669"/>
    <property type="project" value="InterPro"/>
</dbReference>
<dbReference type="Pfam" id="PF02321">
    <property type="entry name" value="OEP"/>
    <property type="match status" value="1"/>
</dbReference>
<comment type="similarity">
    <text evidence="1">Belongs to the outer membrane factor (OMF) (TC 1.B.17) family.</text>
</comment>
<dbReference type="EMBL" id="AATS01000013">
    <property type="protein sequence ID" value="EAU54026.1"/>
    <property type="molecule type" value="Genomic_DNA"/>
</dbReference>
<dbReference type="Gene3D" id="1.20.1600.10">
    <property type="entry name" value="Outer membrane efflux proteins (OEP)"/>
    <property type="match status" value="1"/>
</dbReference>
<evidence type="ECO:0000313" key="3">
    <source>
        <dbReference type="Proteomes" id="UP000005297"/>
    </source>
</evidence>
<accession>Q0EXM1</accession>
<evidence type="ECO:0000256" key="1">
    <source>
        <dbReference type="ARBA" id="ARBA00007613"/>
    </source>
</evidence>
<dbReference type="SUPFAM" id="SSF56954">
    <property type="entry name" value="Outer membrane efflux proteins (OEP)"/>
    <property type="match status" value="1"/>
</dbReference>
<evidence type="ECO:0000313" key="2">
    <source>
        <dbReference type="EMBL" id="EAU54026.1"/>
    </source>
</evidence>
<dbReference type="PANTHER" id="PTHR30203">
    <property type="entry name" value="OUTER MEMBRANE CATION EFFLUX PROTEIN"/>
    <property type="match status" value="1"/>
</dbReference>
<dbReference type="AlphaFoldDB" id="Q0EXM1"/>
<sequence>MMLLASCATYHPVALSSSAGLASSLQQLQLGMERDKHPELPEKWRIKKIVLEDGLDENETIALAVLNSPQLKAARTQIAESRAALFAAGLLPDPQGGVSLDFPRSNDPTLKTGENFTLGIDLQQILTRGARRDAAIEQARATWLNVLWQEWQVIGQARMLWRRAIIQQQQLAILQQQLKQAKTTWQGQDDALNKANTTLDQEGLALTPLMDAQAAVIESERQLNTTLHDFNLLLGVDPSVHIALTDPGAALSSLVVAAPLSGEALQHMLAMIGKRRPDLLALQAGYMSQEAKVREQILSQFPSFSIGANSLRDTAGLWTLGPFMNFNLPILNGNRGNVAVARATRGRLAEEYRFQLANARVQASKIAQDQQLAYQEWQALTIHLPHLARTVKRMAHALSIGQIDMLTFTTLRTAYFSQQARVLMLEQALLEQGVALDTLTGTTLSATPAQTNKGMHS</sequence>
<dbReference type="InParanoid" id="Q0EXM1"/>
<gene>
    <name evidence="2" type="ORF">SPV1_03278</name>
</gene>
<dbReference type="InterPro" id="IPR003423">
    <property type="entry name" value="OMP_efflux"/>
</dbReference>
<keyword evidence="3" id="KW-1185">Reference proteome</keyword>
<name>Q0EXM1_9PROT</name>
<dbReference type="eggNOG" id="COG1538">
    <property type="taxonomic scope" value="Bacteria"/>
</dbReference>
<dbReference type="InterPro" id="IPR010131">
    <property type="entry name" value="MdtP/NodT-like"/>
</dbReference>
<organism evidence="2 3">
    <name type="scientific">Mariprofundus ferrooxydans PV-1</name>
    <dbReference type="NCBI Taxonomy" id="314345"/>
    <lineage>
        <taxon>Bacteria</taxon>
        <taxon>Pseudomonadati</taxon>
        <taxon>Pseudomonadota</taxon>
        <taxon>Candidatius Mariprofundia</taxon>
        <taxon>Mariprofundales</taxon>
        <taxon>Mariprofundaceae</taxon>
        <taxon>Mariprofundus</taxon>
    </lineage>
</organism>
<dbReference type="HOGENOM" id="CLU_048867_0_0_0"/>
<protein>
    <submittedName>
        <fullName evidence="2">Outer membrane efflux protein</fullName>
    </submittedName>
</protein>